<keyword evidence="4" id="KW-1185">Reference proteome</keyword>
<comment type="caution">
    <text evidence="3">The sequence shown here is derived from an EMBL/GenBank/DDBJ whole genome shotgun (WGS) entry which is preliminary data.</text>
</comment>
<gene>
    <name evidence="3" type="primary">phaP</name>
    <name evidence="3" type="ORF">GRI75_03245</name>
</gene>
<dbReference type="InterPro" id="IPR018968">
    <property type="entry name" value="Phasin"/>
</dbReference>
<feature type="compositionally biased region" description="Low complexity" evidence="1">
    <location>
        <begin position="109"/>
        <end position="118"/>
    </location>
</feature>
<feature type="compositionally biased region" description="Low complexity" evidence="1">
    <location>
        <begin position="14"/>
        <end position="53"/>
    </location>
</feature>
<proteinExistence type="predicted"/>
<protein>
    <submittedName>
        <fullName evidence="3">TIGR01841 family phasin</fullName>
    </submittedName>
</protein>
<feature type="compositionally biased region" description="Polar residues" evidence="1">
    <location>
        <begin position="90"/>
        <end position="100"/>
    </location>
</feature>
<accession>A0A6I4USC8</accession>
<dbReference type="EMBL" id="WTYK01000001">
    <property type="protein sequence ID" value="MXP40664.1"/>
    <property type="molecule type" value="Genomic_DNA"/>
</dbReference>
<dbReference type="NCBIfam" id="TIGR01841">
    <property type="entry name" value="phasin"/>
    <property type="match status" value="1"/>
</dbReference>
<dbReference type="RefSeq" id="WP_160745470.1">
    <property type="nucleotide sequence ID" value="NZ_WTYK01000001.1"/>
</dbReference>
<evidence type="ECO:0000313" key="4">
    <source>
        <dbReference type="Proteomes" id="UP000469159"/>
    </source>
</evidence>
<dbReference type="Pfam" id="PF09361">
    <property type="entry name" value="Phasin_2"/>
    <property type="match status" value="1"/>
</dbReference>
<dbReference type="Proteomes" id="UP000469159">
    <property type="component" value="Unassembled WGS sequence"/>
</dbReference>
<feature type="compositionally biased region" description="Low complexity" evidence="1">
    <location>
        <begin position="62"/>
        <end position="71"/>
    </location>
</feature>
<feature type="region of interest" description="Disordered" evidence="1">
    <location>
        <begin position="1"/>
        <end position="118"/>
    </location>
</feature>
<dbReference type="OrthoDB" id="8479795at2"/>
<organism evidence="3 4">
    <name type="scientific">Croceibacterium soli</name>
    <dbReference type="NCBI Taxonomy" id="1739690"/>
    <lineage>
        <taxon>Bacteria</taxon>
        <taxon>Pseudomonadati</taxon>
        <taxon>Pseudomonadota</taxon>
        <taxon>Alphaproteobacteria</taxon>
        <taxon>Sphingomonadales</taxon>
        <taxon>Erythrobacteraceae</taxon>
        <taxon>Croceibacterium</taxon>
    </lineage>
</organism>
<feature type="domain" description="Phasin" evidence="2">
    <location>
        <begin position="162"/>
        <end position="259"/>
    </location>
</feature>
<evidence type="ECO:0000256" key="1">
    <source>
        <dbReference type="SAM" id="MobiDB-lite"/>
    </source>
</evidence>
<name>A0A6I4USC8_9SPHN</name>
<reference evidence="3 4" key="1">
    <citation type="submission" date="2019-12" db="EMBL/GenBank/DDBJ databases">
        <title>Genomic-based taxomic classification of the family Erythrobacteraceae.</title>
        <authorList>
            <person name="Xu L."/>
        </authorList>
    </citation>
    <scope>NUCLEOTIDE SEQUENCE [LARGE SCALE GENOMIC DNA]</scope>
    <source>
        <strain evidence="3 4">MCCC 1K02066</strain>
    </source>
</reference>
<evidence type="ECO:0000259" key="2">
    <source>
        <dbReference type="Pfam" id="PF09361"/>
    </source>
</evidence>
<dbReference type="InterPro" id="IPR010127">
    <property type="entry name" value="Phasin_subfam-1"/>
</dbReference>
<dbReference type="AlphaFoldDB" id="A0A6I4USC8"/>
<feature type="compositionally biased region" description="Basic and acidic residues" evidence="1">
    <location>
        <begin position="1"/>
        <end position="13"/>
    </location>
</feature>
<sequence length="271" mass="27957">MAESADKAAKSADEAAAAAAADAKPVTKPAEAAPAAGPKPAAAESAPASKPVAATPPPVAPAPKRTPAAPKAESKKTPVAKKPVNKKAGTATNVTRTKPSPSRGPAQKAPTAAPAVPEPTISELKEKIMANANFTMPMGDALSEVQARAKAAFEKSTEIAAEMTEFSKGNVEAFVESGKTLAGGMQDLGRTYVEDARTAYETLTADMKEMASVKSPTELLQLQARVARRNFDSMFAYSSKNGEAMMKLVSEAFAPISGRMSLAAEKISRAA</sequence>
<evidence type="ECO:0000313" key="3">
    <source>
        <dbReference type="EMBL" id="MXP40664.1"/>
    </source>
</evidence>